<dbReference type="EMBL" id="BGPR01009471">
    <property type="protein sequence ID" value="GBN40214.1"/>
    <property type="molecule type" value="Genomic_DNA"/>
</dbReference>
<protein>
    <submittedName>
        <fullName evidence="2">Uncharacterized protein</fullName>
    </submittedName>
</protein>
<comment type="caution">
    <text evidence="2">The sequence shown here is derived from an EMBL/GenBank/DDBJ whole genome shotgun (WGS) entry which is preliminary data.</text>
</comment>
<reference evidence="2 3" key="1">
    <citation type="journal article" date="2019" name="Sci. Rep.">
        <title>Orb-weaving spider Araneus ventricosus genome elucidates the spidroin gene catalogue.</title>
        <authorList>
            <person name="Kono N."/>
            <person name="Nakamura H."/>
            <person name="Ohtoshi R."/>
            <person name="Moran D.A.P."/>
            <person name="Shinohara A."/>
            <person name="Yoshida Y."/>
            <person name="Fujiwara M."/>
            <person name="Mori M."/>
            <person name="Tomita M."/>
            <person name="Arakawa K."/>
        </authorList>
    </citation>
    <scope>NUCLEOTIDE SEQUENCE [LARGE SCALE GENOMIC DNA]</scope>
</reference>
<evidence type="ECO:0000256" key="1">
    <source>
        <dbReference type="SAM" id="MobiDB-lite"/>
    </source>
</evidence>
<accession>A0A4Y2NMW1</accession>
<keyword evidence="3" id="KW-1185">Reference proteome</keyword>
<feature type="compositionally biased region" description="Basic and acidic residues" evidence="1">
    <location>
        <begin position="151"/>
        <end position="164"/>
    </location>
</feature>
<organism evidence="2 3">
    <name type="scientific">Araneus ventricosus</name>
    <name type="common">Orbweaver spider</name>
    <name type="synonym">Epeira ventricosa</name>
    <dbReference type="NCBI Taxonomy" id="182803"/>
    <lineage>
        <taxon>Eukaryota</taxon>
        <taxon>Metazoa</taxon>
        <taxon>Ecdysozoa</taxon>
        <taxon>Arthropoda</taxon>
        <taxon>Chelicerata</taxon>
        <taxon>Arachnida</taxon>
        <taxon>Araneae</taxon>
        <taxon>Araneomorphae</taxon>
        <taxon>Entelegynae</taxon>
        <taxon>Araneoidea</taxon>
        <taxon>Araneidae</taxon>
        <taxon>Araneus</taxon>
    </lineage>
</organism>
<dbReference type="AlphaFoldDB" id="A0A4Y2NMW1"/>
<feature type="region of interest" description="Disordered" evidence="1">
    <location>
        <begin position="151"/>
        <end position="170"/>
    </location>
</feature>
<evidence type="ECO:0000313" key="3">
    <source>
        <dbReference type="Proteomes" id="UP000499080"/>
    </source>
</evidence>
<evidence type="ECO:0000313" key="2">
    <source>
        <dbReference type="EMBL" id="GBN40214.1"/>
    </source>
</evidence>
<dbReference type="Proteomes" id="UP000499080">
    <property type="component" value="Unassembled WGS sequence"/>
</dbReference>
<name>A0A4Y2NMW1_ARAVE</name>
<proteinExistence type="predicted"/>
<gene>
    <name evidence="2" type="ORF">AVEN_231466_1</name>
</gene>
<sequence>MTLWGPKLVPQFGVPFIVEPNPTNVEFDKIVRNVQLWGLFWYPSLGSVVNVRNPTHRPKCQFVIDSSHLTLRGLQAAPVGCWVPLLTWTGNLTTEPNPTPNPTRGTRIDPYETTDFTEDSLEWIDFLKNETPLEDSFFAKQLRAGRAFQERKAKLNSDGKESDGRRRKRCKFPFDTNTPISILERDNSVFCPS</sequence>